<comment type="caution">
    <text evidence="1">The sequence shown here is derived from an EMBL/GenBank/DDBJ whole genome shotgun (WGS) entry which is preliminary data.</text>
</comment>
<dbReference type="Proteomes" id="UP000274822">
    <property type="component" value="Unassembled WGS sequence"/>
</dbReference>
<accession>A0A433QAJ6</accession>
<reference evidence="1 2" key="1">
    <citation type="journal article" date="2018" name="New Phytol.">
        <title>Phylogenomics of Endogonaceae and evolution of mycorrhizas within Mucoromycota.</title>
        <authorList>
            <person name="Chang Y."/>
            <person name="Desiro A."/>
            <person name="Na H."/>
            <person name="Sandor L."/>
            <person name="Lipzen A."/>
            <person name="Clum A."/>
            <person name="Barry K."/>
            <person name="Grigoriev I.V."/>
            <person name="Martin F.M."/>
            <person name="Stajich J.E."/>
            <person name="Smith M.E."/>
            <person name="Bonito G."/>
            <person name="Spatafora J.W."/>
        </authorList>
    </citation>
    <scope>NUCLEOTIDE SEQUENCE [LARGE SCALE GENOMIC DNA]</scope>
    <source>
        <strain evidence="1 2">AD002</strain>
    </source>
</reference>
<evidence type="ECO:0000313" key="2">
    <source>
        <dbReference type="Proteomes" id="UP000274822"/>
    </source>
</evidence>
<gene>
    <name evidence="1" type="ORF">BC938DRAFT_484094</name>
</gene>
<proteinExistence type="predicted"/>
<dbReference type="AlphaFoldDB" id="A0A433QAJ6"/>
<sequence>MDNDTAFARERHVPLTRGFLELLHPPDLSCYWMTMDSSVHNSLIQHPHSFTFSPQSLVKQFDFPNLNFNYDTYDITAQFNSETNFWFTTDPQIQPGQIDLEFLVLHEFIHGLGFLSLWRDYFDRNILTPCPLTPASATKDMVGTEHFIFQGFIESAFDRHILDRTLGTNLSDYTRRMSAFSYGPGTTFKTLRIFLDEFLASSQSRMARRLFRLATTPNAMAFQSEPGARSPAAAGKRLSLETSIRQYRIGSTITHFDYGSFTGTSDFLMRWLIDDGVSLHDAIARSNVDGLEHTGSEADGIGPGVLSVLESLGYRTLLSGGVSIYKPKLPPLDHLTMTNAARRVVGGMETWAWMVGVVMVWTVGWGW</sequence>
<protein>
    <submittedName>
        <fullName evidence="1">Uncharacterized protein</fullName>
    </submittedName>
</protein>
<organism evidence="1 2">
    <name type="scientific">Jimgerdemannia flammicorona</name>
    <dbReference type="NCBI Taxonomy" id="994334"/>
    <lineage>
        <taxon>Eukaryota</taxon>
        <taxon>Fungi</taxon>
        <taxon>Fungi incertae sedis</taxon>
        <taxon>Mucoromycota</taxon>
        <taxon>Mucoromycotina</taxon>
        <taxon>Endogonomycetes</taxon>
        <taxon>Endogonales</taxon>
        <taxon>Endogonaceae</taxon>
        <taxon>Jimgerdemannia</taxon>
    </lineage>
</organism>
<evidence type="ECO:0000313" key="1">
    <source>
        <dbReference type="EMBL" id="RUS26807.1"/>
    </source>
</evidence>
<dbReference type="EMBL" id="RBNJ01009624">
    <property type="protein sequence ID" value="RUS26807.1"/>
    <property type="molecule type" value="Genomic_DNA"/>
</dbReference>
<name>A0A433QAJ6_9FUNG</name>
<keyword evidence="2" id="KW-1185">Reference proteome</keyword>